<reference evidence="3" key="1">
    <citation type="submission" date="2009-01" db="EMBL/GenBank/DDBJ databases">
        <title>Complete sequence of Chromosome 1 of Burkholderia cepacia AMMD.</title>
        <authorList>
            <consortium name="US DOE Joint Genome Institute"/>
            <person name="Copeland A."/>
            <person name="Lucas S."/>
            <person name="Lapidus A."/>
            <person name="Barry K."/>
            <person name="Detter J.C."/>
            <person name="Glavina del Rio T."/>
            <person name="Hammon N."/>
            <person name="Israni S."/>
            <person name="Pitluck S."/>
            <person name="Bruce D."/>
            <person name="Chain P."/>
            <person name="Malfatti S."/>
            <person name="Shin M."/>
            <person name="Vergez L."/>
            <person name="Schmutz J."/>
            <person name="Larimer F."/>
            <person name="Land M."/>
            <person name="Hauser L."/>
            <person name="Kyrpides N."/>
            <person name="Kim E."/>
            <person name="Parke J."/>
            <person name="Coenye T."/>
            <person name="Konstantinidis K."/>
            <person name="Ramette A."/>
            <person name="Tiedje J."/>
            <person name="Richardson P."/>
        </authorList>
    </citation>
    <scope>NUCLEOTIDE SEQUENCE [LARGE SCALE GENOMIC DNA]</scope>
    <source>
        <strain evidence="3">AMMD</strain>
    </source>
</reference>
<keyword evidence="1" id="KW-0472">Membrane</keyword>
<gene>
    <name evidence="3" type="ordered locus">Bamb_1708</name>
</gene>
<evidence type="ECO:0000256" key="1">
    <source>
        <dbReference type="SAM" id="Phobius"/>
    </source>
</evidence>
<feature type="transmembrane region" description="Helical" evidence="1">
    <location>
        <begin position="162"/>
        <end position="179"/>
    </location>
</feature>
<organism evidence="3 4">
    <name type="scientific">Burkholderia ambifaria (strain ATCC BAA-244 / DSM 16087 / CCUG 44356 / LMG 19182 / AMMD)</name>
    <name type="common">Burkholderia cepacia (strain AMMD)</name>
    <dbReference type="NCBI Taxonomy" id="339670"/>
    <lineage>
        <taxon>Bacteria</taxon>
        <taxon>Pseudomonadati</taxon>
        <taxon>Pseudomonadota</taxon>
        <taxon>Betaproteobacteria</taxon>
        <taxon>Burkholderiales</taxon>
        <taxon>Burkholderiaceae</taxon>
        <taxon>Burkholderia</taxon>
        <taxon>Burkholderia cepacia complex</taxon>
    </lineage>
</organism>
<feature type="transmembrane region" description="Helical" evidence="1">
    <location>
        <begin position="81"/>
        <end position="99"/>
    </location>
</feature>
<proteinExistence type="predicted"/>
<dbReference type="EMBL" id="CP000440">
    <property type="protein sequence ID" value="ABI87264.1"/>
    <property type="molecule type" value="Genomic_DNA"/>
</dbReference>
<evidence type="ECO:0000313" key="3">
    <source>
        <dbReference type="EMBL" id="ABI87264.1"/>
    </source>
</evidence>
<dbReference type="AlphaFoldDB" id="Q0BF09"/>
<dbReference type="Pfam" id="PF13248">
    <property type="entry name" value="Zn_ribbon_3"/>
    <property type="match status" value="1"/>
</dbReference>
<evidence type="ECO:0000313" key="4">
    <source>
        <dbReference type="Proteomes" id="UP000000662"/>
    </source>
</evidence>
<dbReference type="InterPro" id="IPR059113">
    <property type="entry name" value="Znf_ribbon"/>
</dbReference>
<keyword evidence="4" id="KW-1185">Reference proteome</keyword>
<sequence length="180" mass="19545">MALINCPECGHDVSTSAKACPSCGFPVARKELFRKAATSIKHVFQRRQLPPAQPGTVHLIDAATTHELTGGMVKTRGPFNLYRINGCGMGMAGFVPIVMIDGRVIGLSLSSFCFLFIPLIPCAWYMVERNGNRYIFYGRVPLRVCSSVFGSGFVWKSYLIEIAKPSAIVALLVAALVAFG</sequence>
<dbReference type="Proteomes" id="UP000000662">
    <property type="component" value="Chromosome 1"/>
</dbReference>
<dbReference type="RefSeq" id="WP_011656988.1">
    <property type="nucleotide sequence ID" value="NC_008390.1"/>
</dbReference>
<accession>Q0BF09</accession>
<dbReference type="KEGG" id="bam:Bamb_1708"/>
<feature type="domain" description="Putative zinc-ribbon" evidence="2">
    <location>
        <begin position="4"/>
        <end position="24"/>
    </location>
</feature>
<keyword evidence="1" id="KW-1133">Transmembrane helix</keyword>
<evidence type="ECO:0000259" key="2">
    <source>
        <dbReference type="Pfam" id="PF13248"/>
    </source>
</evidence>
<dbReference type="GeneID" id="98280259"/>
<keyword evidence="1" id="KW-0812">Transmembrane</keyword>
<feature type="transmembrane region" description="Helical" evidence="1">
    <location>
        <begin position="105"/>
        <end position="127"/>
    </location>
</feature>
<protein>
    <recommendedName>
        <fullName evidence="2">Putative zinc-ribbon domain-containing protein</fullName>
    </recommendedName>
</protein>
<name>Q0BF09_BURCM</name>